<dbReference type="InterPro" id="IPR052035">
    <property type="entry name" value="ZnF_BED_domain_contain"/>
</dbReference>
<gene>
    <name evidence="7" type="ORF">GMARGA_LOCUS23879</name>
</gene>
<proteinExistence type="predicted"/>
<keyword evidence="5" id="KW-0539">Nucleus</keyword>
<protein>
    <submittedName>
        <fullName evidence="7">43869_t:CDS:1</fullName>
    </submittedName>
</protein>
<evidence type="ECO:0000256" key="1">
    <source>
        <dbReference type="ARBA" id="ARBA00004123"/>
    </source>
</evidence>
<dbReference type="PANTHER" id="PTHR46481">
    <property type="entry name" value="ZINC FINGER BED DOMAIN-CONTAINING PROTEIN 4"/>
    <property type="match status" value="1"/>
</dbReference>
<keyword evidence="8" id="KW-1185">Reference proteome</keyword>
<dbReference type="PANTHER" id="PTHR46481:SF10">
    <property type="entry name" value="ZINC FINGER BED DOMAIN-CONTAINING PROTEIN 39"/>
    <property type="match status" value="1"/>
</dbReference>
<evidence type="ECO:0000256" key="2">
    <source>
        <dbReference type="ARBA" id="ARBA00022723"/>
    </source>
</evidence>
<reference evidence="7 8" key="1">
    <citation type="submission" date="2021-06" db="EMBL/GenBank/DDBJ databases">
        <authorList>
            <person name="Kallberg Y."/>
            <person name="Tangrot J."/>
            <person name="Rosling A."/>
        </authorList>
    </citation>
    <scope>NUCLEOTIDE SEQUENCE [LARGE SCALE GENOMIC DNA]</scope>
    <source>
        <strain evidence="7 8">120-4 pot B 10/14</strain>
    </source>
</reference>
<organism evidence="7 8">
    <name type="scientific">Gigaspora margarita</name>
    <dbReference type="NCBI Taxonomy" id="4874"/>
    <lineage>
        <taxon>Eukaryota</taxon>
        <taxon>Fungi</taxon>
        <taxon>Fungi incertae sedis</taxon>
        <taxon>Mucoromycota</taxon>
        <taxon>Glomeromycotina</taxon>
        <taxon>Glomeromycetes</taxon>
        <taxon>Diversisporales</taxon>
        <taxon>Gigasporaceae</taxon>
        <taxon>Gigaspora</taxon>
    </lineage>
</organism>
<dbReference type="Proteomes" id="UP000789901">
    <property type="component" value="Unassembled WGS sequence"/>
</dbReference>
<dbReference type="InterPro" id="IPR008906">
    <property type="entry name" value="HATC_C_dom"/>
</dbReference>
<accession>A0ABN7VWZ0</accession>
<comment type="caution">
    <text evidence="7">The sequence shown here is derived from an EMBL/GenBank/DDBJ whole genome shotgun (WGS) entry which is preliminary data.</text>
</comment>
<evidence type="ECO:0000313" key="7">
    <source>
        <dbReference type="EMBL" id="CAG8804523.1"/>
    </source>
</evidence>
<evidence type="ECO:0000313" key="8">
    <source>
        <dbReference type="Proteomes" id="UP000789901"/>
    </source>
</evidence>
<dbReference type="SUPFAM" id="SSF53098">
    <property type="entry name" value="Ribonuclease H-like"/>
    <property type="match status" value="1"/>
</dbReference>
<evidence type="ECO:0000256" key="3">
    <source>
        <dbReference type="ARBA" id="ARBA00022771"/>
    </source>
</evidence>
<keyword evidence="4" id="KW-0862">Zinc</keyword>
<dbReference type="Pfam" id="PF05699">
    <property type="entry name" value="Dimer_Tnp_hAT"/>
    <property type="match status" value="1"/>
</dbReference>
<evidence type="ECO:0000256" key="4">
    <source>
        <dbReference type="ARBA" id="ARBA00022833"/>
    </source>
</evidence>
<name>A0ABN7VWZ0_GIGMA</name>
<feature type="domain" description="HAT C-terminal dimerisation" evidence="6">
    <location>
        <begin position="382"/>
        <end position="449"/>
    </location>
</feature>
<sequence length="458" mass="52167">TKFTKLYKTKMSSIKKRKSKYSTDSNSIPNSNENFCPENAIYISNNETSDETLSDKNISTSSNNHEEMLVGFGTIFVKRPPSKKWKRRTNCTVIIKDKKSSNGQRECNQLVKTQGSTGNFQSHLNAYGITNPTQINSTAAQPTIDEMFQNAVKQYPHQKESIECALPFYVLQSESFVKLIHTLNPYYELLSNKQIKVCIHQSYNNSIEYLKTLLVTELKTCTITILTKSCNLSVASASIKEIDLMDASDVFDNIEEDIVNLDEEFATITIANSNVIKLNQPQNTDGLVNKIKKNLYAALKYYWNAPIDRSLVATLLDPHCKSMKQLDSWKCNKAISLLQENYELLNIKNETTNSPNEEQNKDQLNLFLIMFGSDNVSIKNEVERYLKIDQDNQEEFPILASLAREYLAIPATSTPSERLFSSAGNLMTVKRTFLKPNLFERILFLQRNIKVLGTIFES</sequence>
<comment type="subcellular location">
    <subcellularLocation>
        <location evidence="1">Nucleus</location>
    </subcellularLocation>
</comment>
<feature type="non-terminal residue" evidence="7">
    <location>
        <position position="1"/>
    </location>
</feature>
<evidence type="ECO:0000259" key="6">
    <source>
        <dbReference type="Pfam" id="PF05699"/>
    </source>
</evidence>
<dbReference type="EMBL" id="CAJVQB010024606">
    <property type="protein sequence ID" value="CAG8804523.1"/>
    <property type="molecule type" value="Genomic_DNA"/>
</dbReference>
<dbReference type="InterPro" id="IPR012337">
    <property type="entry name" value="RNaseH-like_sf"/>
</dbReference>
<keyword evidence="2" id="KW-0479">Metal-binding</keyword>
<evidence type="ECO:0000256" key="5">
    <source>
        <dbReference type="ARBA" id="ARBA00023242"/>
    </source>
</evidence>
<keyword evidence="3" id="KW-0863">Zinc-finger</keyword>